<dbReference type="SUPFAM" id="SSF51351">
    <property type="entry name" value="Triosephosphate isomerase (TIM)"/>
    <property type="match status" value="1"/>
</dbReference>
<dbReference type="OrthoDB" id="2571246at2"/>
<dbReference type="NCBIfam" id="NF003302">
    <property type="entry name" value="PRK04302.1"/>
    <property type="match status" value="1"/>
</dbReference>
<dbReference type="InterPro" id="IPR013785">
    <property type="entry name" value="Aldolase_TIM"/>
</dbReference>
<dbReference type="Gene3D" id="3.20.20.70">
    <property type="entry name" value="Aldolase class I"/>
    <property type="match status" value="1"/>
</dbReference>
<evidence type="ECO:0000313" key="3">
    <source>
        <dbReference type="Proteomes" id="UP000198847"/>
    </source>
</evidence>
<dbReference type="PROSITE" id="PS51440">
    <property type="entry name" value="TIM_2"/>
    <property type="match status" value="1"/>
</dbReference>
<dbReference type="STRING" id="112903.SAMN04490178_102220"/>
<dbReference type="GO" id="GO:0004807">
    <property type="term" value="F:triose-phosphate isomerase activity"/>
    <property type="evidence" value="ECO:0007669"/>
    <property type="project" value="InterPro"/>
</dbReference>
<accession>A0A1H8Q8X3</accession>
<proteinExistence type="predicted"/>
<organism evidence="2 3">
    <name type="scientific">Propionispora vibrioides</name>
    <dbReference type="NCBI Taxonomy" id="112903"/>
    <lineage>
        <taxon>Bacteria</taxon>
        <taxon>Bacillati</taxon>
        <taxon>Bacillota</taxon>
        <taxon>Negativicutes</taxon>
        <taxon>Selenomonadales</taxon>
        <taxon>Sporomusaceae</taxon>
        <taxon>Propionispora</taxon>
    </lineage>
</organism>
<evidence type="ECO:0000313" key="2">
    <source>
        <dbReference type="EMBL" id="SEO50384.1"/>
    </source>
</evidence>
<protein>
    <submittedName>
        <fullName evidence="2">Triosephosphate isomerase</fullName>
    </submittedName>
</protein>
<sequence>MNKRKIKAPFLIINPKSYIYGKESLELAKVADQLAKEYNIDVMFTAQLVDIPAIVQHTSQLIVTAQHMDGIVPGRGMGHVLPEALKHAGVAAVVLNHAERPLTLANLDKAMRRADELGIITIVCADSVAQCKAVAQLKPDVIICEPTSLIGTGHTSDDSYILETNEAVKAIDSSILIIQAAGVSTGDDVYRVITQGADGSGGTSGILNAPNRKEKILEMIKALKRTEKERIELS</sequence>
<keyword evidence="3" id="KW-1185">Reference proteome</keyword>
<name>A0A1H8Q8X3_9FIRM</name>
<dbReference type="Pfam" id="PF00121">
    <property type="entry name" value="TIM"/>
    <property type="match status" value="1"/>
</dbReference>
<dbReference type="RefSeq" id="WP_091743925.1">
    <property type="nucleotide sequence ID" value="NZ_FODY01000002.1"/>
</dbReference>
<gene>
    <name evidence="2" type="ORF">SAMN04490178_102220</name>
</gene>
<dbReference type="InterPro" id="IPR035990">
    <property type="entry name" value="TIM_sf"/>
</dbReference>
<dbReference type="InterPro" id="IPR000652">
    <property type="entry name" value="Triosephosphate_isomerase"/>
</dbReference>
<dbReference type="EMBL" id="FODY01000002">
    <property type="protein sequence ID" value="SEO50384.1"/>
    <property type="molecule type" value="Genomic_DNA"/>
</dbReference>
<dbReference type="Proteomes" id="UP000198847">
    <property type="component" value="Unassembled WGS sequence"/>
</dbReference>
<evidence type="ECO:0000256" key="1">
    <source>
        <dbReference type="ARBA" id="ARBA00023235"/>
    </source>
</evidence>
<dbReference type="AlphaFoldDB" id="A0A1H8Q8X3"/>
<keyword evidence="1 2" id="KW-0413">Isomerase</keyword>
<reference evidence="2 3" key="1">
    <citation type="submission" date="2016-10" db="EMBL/GenBank/DDBJ databases">
        <authorList>
            <person name="de Groot N.N."/>
        </authorList>
    </citation>
    <scope>NUCLEOTIDE SEQUENCE [LARGE SCALE GENOMIC DNA]</scope>
    <source>
        <strain evidence="2 3">DSM 13305</strain>
    </source>
</reference>